<keyword evidence="6 7" id="KW-0472">Membrane</keyword>
<sequence length="612" mass="70488">MKLFKFLLALAIATTAVTCYSIPGVSSQQYKENQEIQVYALQLESLQSMIPYAFEDYYRFFQTQEQDQSLTEQLLGQKKLLLPTIEFKFLKDQKCTKFGEGKFKRSDVKKFQYLIDNAYTYDLIIDNLPAIVENQNSIPVGEKITIGGSYRYEIYNHFKFVVEYNNNNIVGFNLTQGVSGYLLNTSSNQTFPSCGLESENLIESIESRDQNLAEDMPIHFTYEVLYVKNELKTQASRWDRYKQQEGETVHWNNILCSFGVNVSLSALIYFILKRILNKDFANYEKVNQSDEDDMGWKQLKSDVFRPPGNPIVLASMVGVGLQLAIMLILTVFFIALYYLAEQYRTEKFLEALIILYVITGLISGYYSARYYKMMSGVYWIRSTLLTSVLLPGLGTLIFFEIEFSYLIEDSTNAYGFGTIFKLFFIWFAVQIPLTFLGSVIGFKRPKMEGGCTVNPVPQFIPPQPKFLSRHFLCVLGGILPFGTILMELQYIMNSVWTHSFYHLFGFILLALILLVITCAEISILLTYLQLNNGNHKWWWNAFYSSGFCGVYVFAYGFFYWLFYLQITQVSSTIMYFGIMGMASFGMFLICGSVGFIASYTFVKFIYSQIKAD</sequence>
<feature type="transmembrane region" description="Helical" evidence="7">
    <location>
        <begin position="311"/>
        <end position="336"/>
    </location>
</feature>
<feature type="transmembrane region" description="Helical" evidence="7">
    <location>
        <begin position="348"/>
        <end position="366"/>
    </location>
</feature>
<keyword evidence="4 7" id="KW-0732">Signal</keyword>
<dbReference type="eggNOG" id="KOG1278">
    <property type="taxonomic scope" value="Eukaryota"/>
</dbReference>
<proteinExistence type="inferred from homology"/>
<evidence type="ECO:0000256" key="4">
    <source>
        <dbReference type="ARBA" id="ARBA00022729"/>
    </source>
</evidence>
<feature type="transmembrane region" description="Helical" evidence="7">
    <location>
        <begin position="471"/>
        <end position="491"/>
    </location>
</feature>
<keyword evidence="3 7" id="KW-0812">Transmembrane</keyword>
<feature type="transmembrane region" description="Helical" evidence="7">
    <location>
        <begin position="419"/>
        <end position="442"/>
    </location>
</feature>
<keyword evidence="9" id="KW-1185">Reference proteome</keyword>
<evidence type="ECO:0000256" key="5">
    <source>
        <dbReference type="ARBA" id="ARBA00022989"/>
    </source>
</evidence>
<feature type="chain" id="PRO_5007362967" description="Transmembrane 9 superfamily member" evidence="7">
    <location>
        <begin position="20"/>
        <end position="612"/>
    </location>
</feature>
<feature type="transmembrane region" description="Helical" evidence="7">
    <location>
        <begin position="378"/>
        <end position="399"/>
    </location>
</feature>
<dbReference type="EMBL" id="GG662432">
    <property type="protein sequence ID" value="EAR84126.3"/>
    <property type="molecule type" value="Genomic_DNA"/>
</dbReference>
<dbReference type="Pfam" id="PF02990">
    <property type="entry name" value="EMP70"/>
    <property type="match status" value="1"/>
</dbReference>
<evidence type="ECO:0000256" key="3">
    <source>
        <dbReference type="ARBA" id="ARBA00022692"/>
    </source>
</evidence>
<dbReference type="OrthoDB" id="310621at2759"/>
<feature type="transmembrane region" description="Helical" evidence="7">
    <location>
        <begin position="251"/>
        <end position="272"/>
    </location>
</feature>
<evidence type="ECO:0000313" key="9">
    <source>
        <dbReference type="Proteomes" id="UP000009168"/>
    </source>
</evidence>
<comment type="subcellular location">
    <subcellularLocation>
        <location evidence="1">Membrane</location>
        <topology evidence="1">Multi-pass membrane protein</topology>
    </subcellularLocation>
</comment>
<dbReference type="GeneID" id="7833906"/>
<accession>I7MCK6</accession>
<evidence type="ECO:0000313" key="8">
    <source>
        <dbReference type="EMBL" id="EAR84126.3"/>
    </source>
</evidence>
<feature type="transmembrane region" description="Helical" evidence="7">
    <location>
        <begin position="537"/>
        <end position="561"/>
    </location>
</feature>
<dbReference type="Proteomes" id="UP000009168">
    <property type="component" value="Unassembled WGS sequence"/>
</dbReference>
<dbReference type="FunCoup" id="I7MCK6">
    <property type="interactions" value="572"/>
</dbReference>
<feature type="transmembrane region" description="Helical" evidence="7">
    <location>
        <begin position="503"/>
        <end position="525"/>
    </location>
</feature>
<dbReference type="PANTHER" id="PTHR10766:SF111">
    <property type="entry name" value="TRANSMEMBRANE 9 SUPERFAMILY MEMBER 2"/>
    <property type="match status" value="1"/>
</dbReference>
<dbReference type="GO" id="GO:0005737">
    <property type="term" value="C:cytoplasm"/>
    <property type="evidence" value="ECO:0007669"/>
    <property type="project" value="UniProtKB-ARBA"/>
</dbReference>
<evidence type="ECO:0000256" key="2">
    <source>
        <dbReference type="ARBA" id="ARBA00005227"/>
    </source>
</evidence>
<name>I7MCK6_TETTS</name>
<evidence type="ECO:0000256" key="7">
    <source>
        <dbReference type="RuleBase" id="RU363079"/>
    </source>
</evidence>
<protein>
    <recommendedName>
        <fullName evidence="7">Transmembrane 9 superfamily member</fullName>
    </recommendedName>
</protein>
<comment type="similarity">
    <text evidence="2 7">Belongs to the nonaspanin (TM9SF) (TC 9.A.2) family.</text>
</comment>
<feature type="signal peptide" evidence="7">
    <location>
        <begin position="1"/>
        <end position="19"/>
    </location>
</feature>
<dbReference type="GO" id="GO:0072657">
    <property type="term" value="P:protein localization to membrane"/>
    <property type="evidence" value="ECO:0007669"/>
    <property type="project" value="TreeGrafter"/>
</dbReference>
<dbReference type="PANTHER" id="PTHR10766">
    <property type="entry name" value="TRANSMEMBRANE 9 SUPERFAMILY PROTEIN"/>
    <property type="match status" value="1"/>
</dbReference>
<evidence type="ECO:0000256" key="1">
    <source>
        <dbReference type="ARBA" id="ARBA00004141"/>
    </source>
</evidence>
<dbReference type="GO" id="GO:0016020">
    <property type="term" value="C:membrane"/>
    <property type="evidence" value="ECO:0007669"/>
    <property type="project" value="UniProtKB-SubCell"/>
</dbReference>
<dbReference type="STRING" id="312017.I7MCK6"/>
<dbReference type="InParanoid" id="I7MCK6"/>
<dbReference type="AlphaFoldDB" id="I7MCK6"/>
<dbReference type="InterPro" id="IPR004240">
    <property type="entry name" value="EMP70"/>
</dbReference>
<reference evidence="9" key="1">
    <citation type="journal article" date="2006" name="PLoS Biol.">
        <title>Macronuclear genome sequence of the ciliate Tetrahymena thermophila, a model eukaryote.</title>
        <authorList>
            <person name="Eisen J.A."/>
            <person name="Coyne R.S."/>
            <person name="Wu M."/>
            <person name="Wu D."/>
            <person name="Thiagarajan M."/>
            <person name="Wortman J.R."/>
            <person name="Badger J.H."/>
            <person name="Ren Q."/>
            <person name="Amedeo P."/>
            <person name="Jones K.M."/>
            <person name="Tallon L.J."/>
            <person name="Delcher A.L."/>
            <person name="Salzberg S.L."/>
            <person name="Silva J.C."/>
            <person name="Haas B.J."/>
            <person name="Majoros W.H."/>
            <person name="Farzad M."/>
            <person name="Carlton J.M."/>
            <person name="Smith R.K. Jr."/>
            <person name="Garg J."/>
            <person name="Pearlman R.E."/>
            <person name="Karrer K.M."/>
            <person name="Sun L."/>
            <person name="Manning G."/>
            <person name="Elde N.C."/>
            <person name="Turkewitz A.P."/>
            <person name="Asai D.J."/>
            <person name="Wilkes D.E."/>
            <person name="Wang Y."/>
            <person name="Cai H."/>
            <person name="Collins K."/>
            <person name="Stewart B.A."/>
            <person name="Lee S.R."/>
            <person name="Wilamowska K."/>
            <person name="Weinberg Z."/>
            <person name="Ruzzo W.L."/>
            <person name="Wloga D."/>
            <person name="Gaertig J."/>
            <person name="Frankel J."/>
            <person name="Tsao C.-C."/>
            <person name="Gorovsky M.A."/>
            <person name="Keeling P.J."/>
            <person name="Waller R.F."/>
            <person name="Patron N.J."/>
            <person name="Cherry J.M."/>
            <person name="Stover N.A."/>
            <person name="Krieger C.J."/>
            <person name="del Toro C."/>
            <person name="Ryder H.F."/>
            <person name="Williamson S.C."/>
            <person name="Barbeau R.A."/>
            <person name="Hamilton E.P."/>
            <person name="Orias E."/>
        </authorList>
    </citation>
    <scope>NUCLEOTIDE SEQUENCE [LARGE SCALE GENOMIC DNA]</scope>
    <source>
        <strain evidence="9">SB210</strain>
    </source>
</reference>
<organism evidence="8 9">
    <name type="scientific">Tetrahymena thermophila (strain SB210)</name>
    <dbReference type="NCBI Taxonomy" id="312017"/>
    <lineage>
        <taxon>Eukaryota</taxon>
        <taxon>Sar</taxon>
        <taxon>Alveolata</taxon>
        <taxon>Ciliophora</taxon>
        <taxon>Intramacronucleata</taxon>
        <taxon>Oligohymenophorea</taxon>
        <taxon>Hymenostomatida</taxon>
        <taxon>Tetrahymenina</taxon>
        <taxon>Tetrahymenidae</taxon>
        <taxon>Tetrahymena</taxon>
    </lineage>
</organism>
<dbReference type="KEGG" id="tet:TTHERM_00723110"/>
<dbReference type="RefSeq" id="XP_001031789.3">
    <property type="nucleotide sequence ID" value="XM_001031789.3"/>
</dbReference>
<feature type="transmembrane region" description="Helical" evidence="7">
    <location>
        <begin position="573"/>
        <end position="602"/>
    </location>
</feature>
<evidence type="ECO:0000256" key="6">
    <source>
        <dbReference type="ARBA" id="ARBA00023136"/>
    </source>
</evidence>
<keyword evidence="5 7" id="KW-1133">Transmembrane helix</keyword>
<gene>
    <name evidence="8" type="ORF">TTHERM_00723110</name>
</gene>